<sequence>MKFGNLVIFLFLLGSCGSDGKPVAKVVKVVNKIDKKLLLPFTLGGLVTADLLVDMVDFVVELFKSDGVEDDDRK</sequence>
<dbReference type="WBParaSite" id="ES5_v2.g14757.t1">
    <property type="protein sequence ID" value="ES5_v2.g14757.t1"/>
    <property type="gene ID" value="ES5_v2.g14757"/>
</dbReference>
<reference evidence="2" key="1">
    <citation type="submission" date="2022-11" db="UniProtKB">
        <authorList>
            <consortium name="WormBaseParasite"/>
        </authorList>
    </citation>
    <scope>IDENTIFICATION</scope>
</reference>
<protein>
    <submittedName>
        <fullName evidence="2">Lipoprotein</fullName>
    </submittedName>
</protein>
<organism evidence="1 2">
    <name type="scientific">Panagrolaimus sp. ES5</name>
    <dbReference type="NCBI Taxonomy" id="591445"/>
    <lineage>
        <taxon>Eukaryota</taxon>
        <taxon>Metazoa</taxon>
        <taxon>Ecdysozoa</taxon>
        <taxon>Nematoda</taxon>
        <taxon>Chromadorea</taxon>
        <taxon>Rhabditida</taxon>
        <taxon>Tylenchina</taxon>
        <taxon>Panagrolaimomorpha</taxon>
        <taxon>Panagrolaimoidea</taxon>
        <taxon>Panagrolaimidae</taxon>
        <taxon>Panagrolaimus</taxon>
    </lineage>
</organism>
<dbReference type="Proteomes" id="UP000887579">
    <property type="component" value="Unplaced"/>
</dbReference>
<evidence type="ECO:0000313" key="1">
    <source>
        <dbReference type="Proteomes" id="UP000887579"/>
    </source>
</evidence>
<evidence type="ECO:0000313" key="2">
    <source>
        <dbReference type="WBParaSite" id="ES5_v2.g14757.t1"/>
    </source>
</evidence>
<accession>A0AC34FC43</accession>
<proteinExistence type="predicted"/>
<name>A0AC34FC43_9BILA</name>